<name>A0A8J7TVH5_9PROT</name>
<accession>A0A8J7TVH5</accession>
<sequence>MNKNRRIPIIKRRIFHHFLIICSMLCFLGFLSSSNASTMLNEEEILFNASSRGLIKVENVDSPDIELTPFIDGGNGEEESHLYSFIQKYLVQQENIPESKLKRILHSGTQGICVVLGSSAGVPYFQIARQAGGGNGILAWGMEITNTIATSGTGAWAYFNLLEGFDPQSDEEKILLQKSKLPLPGYLASHTLGLVVAVPTAYMASLYNTHKWLAGISYGLDYSLKTNGYLNFFKS</sequence>
<feature type="non-terminal residue" evidence="1">
    <location>
        <position position="235"/>
    </location>
</feature>
<comment type="caution">
    <text evidence="1">The sequence shown here is derived from an EMBL/GenBank/DDBJ whole genome shotgun (WGS) entry which is preliminary data.</text>
</comment>
<protein>
    <submittedName>
        <fullName evidence="1">Uncharacterized protein</fullName>
    </submittedName>
</protein>
<evidence type="ECO:0000313" key="1">
    <source>
        <dbReference type="EMBL" id="MBN9413736.1"/>
    </source>
</evidence>
<evidence type="ECO:0000313" key="2">
    <source>
        <dbReference type="Proteomes" id="UP000664414"/>
    </source>
</evidence>
<gene>
    <name evidence="1" type="ORF">J0H12_07465</name>
</gene>
<dbReference type="Proteomes" id="UP000664414">
    <property type="component" value="Unassembled WGS sequence"/>
</dbReference>
<organism evidence="1 2">
    <name type="scientific">Candidatus Paracaedimonas acanthamoebae</name>
    <dbReference type="NCBI Taxonomy" id="244581"/>
    <lineage>
        <taxon>Bacteria</taxon>
        <taxon>Pseudomonadati</taxon>
        <taxon>Pseudomonadota</taxon>
        <taxon>Alphaproteobacteria</taxon>
        <taxon>Holosporales</taxon>
        <taxon>Caedimonadaceae</taxon>
        <taxon>Candidatus Paracaedimonas</taxon>
    </lineage>
</organism>
<dbReference type="AlphaFoldDB" id="A0A8J7TVH5"/>
<reference evidence="1" key="1">
    <citation type="submission" date="2021-02" db="EMBL/GenBank/DDBJ databases">
        <title>Thiocyanate and organic carbon inputs drive convergent selection for specific autotrophic Afipia and Thiobacillus strains within complex microbiomes.</title>
        <authorList>
            <person name="Huddy R.J."/>
            <person name="Sachdeva R."/>
            <person name="Kadzinga F."/>
            <person name="Kantor R.S."/>
            <person name="Harrison S.T.L."/>
            <person name="Banfield J.F."/>
        </authorList>
    </citation>
    <scope>NUCLEOTIDE SEQUENCE</scope>
    <source>
        <strain evidence="1">SCN18_10_11_15_R4_P_38_20</strain>
    </source>
</reference>
<dbReference type="EMBL" id="JAFKGL010000042">
    <property type="protein sequence ID" value="MBN9413736.1"/>
    <property type="molecule type" value="Genomic_DNA"/>
</dbReference>
<proteinExistence type="predicted"/>